<name>A0A7W7MYP5_9ACTN</name>
<evidence type="ECO:0000313" key="2">
    <source>
        <dbReference type="EMBL" id="GAA0556116.1"/>
    </source>
</evidence>
<keyword evidence="5" id="KW-1185">Reference proteome</keyword>
<proteinExistence type="predicted"/>
<feature type="domain" description="DUF7065" evidence="1">
    <location>
        <begin position="141"/>
        <end position="178"/>
    </location>
</feature>
<dbReference type="Proteomes" id="UP001501427">
    <property type="component" value="Unassembled WGS sequence"/>
</dbReference>
<dbReference type="EMBL" id="JACHMV010000001">
    <property type="protein sequence ID" value="MBB4776106.1"/>
    <property type="molecule type" value="Genomic_DNA"/>
</dbReference>
<evidence type="ECO:0000313" key="3">
    <source>
        <dbReference type="EMBL" id="MBB4776106.1"/>
    </source>
</evidence>
<dbReference type="AlphaFoldDB" id="A0A7W7MYP5"/>
<dbReference type="InterPro" id="IPR055493">
    <property type="entry name" value="DUF7065"/>
</dbReference>
<accession>A0A7W7MYP5</accession>
<evidence type="ECO:0000313" key="4">
    <source>
        <dbReference type="Proteomes" id="UP000549343"/>
    </source>
</evidence>
<protein>
    <recommendedName>
        <fullName evidence="1">DUF7065 domain-containing protein</fullName>
    </recommendedName>
</protein>
<dbReference type="RefSeq" id="WP_184885822.1">
    <property type="nucleotide sequence ID" value="NZ_BAAAHD010000016.1"/>
</dbReference>
<dbReference type="Pfam" id="PF23213">
    <property type="entry name" value="DUF7065"/>
    <property type="match status" value="1"/>
</dbReference>
<dbReference type="Proteomes" id="UP000549343">
    <property type="component" value="Unassembled WGS sequence"/>
</dbReference>
<comment type="caution">
    <text evidence="3">The sequence shown here is derived from an EMBL/GenBank/DDBJ whole genome shotgun (WGS) entry which is preliminary data.</text>
</comment>
<reference evidence="2" key="3">
    <citation type="submission" date="2023-12" db="EMBL/GenBank/DDBJ databases">
        <authorList>
            <person name="Sun Q."/>
            <person name="Inoue M."/>
        </authorList>
    </citation>
    <scope>NUCLEOTIDE SEQUENCE</scope>
    <source>
        <strain evidence="2">JCM 10667</strain>
    </source>
</reference>
<reference evidence="2 5" key="1">
    <citation type="journal article" date="2019" name="Int. J. Syst. Evol. Microbiol.">
        <title>The Global Catalogue of Microorganisms (GCM) 10K type strain sequencing project: providing services to taxonomists for standard genome sequencing and annotation.</title>
        <authorList>
            <consortium name="The Broad Institute Genomics Platform"/>
            <consortium name="The Broad Institute Genome Sequencing Center for Infectious Disease"/>
            <person name="Wu L."/>
            <person name="Ma J."/>
        </authorList>
    </citation>
    <scope>NUCLEOTIDE SEQUENCE [LARGE SCALE GENOMIC DNA]</scope>
    <source>
        <strain evidence="2 5">JCM 10667</strain>
    </source>
</reference>
<organism evidence="3 4">
    <name type="scientific">Actinomadura livida</name>
    <dbReference type="NCBI Taxonomy" id="79909"/>
    <lineage>
        <taxon>Bacteria</taxon>
        <taxon>Bacillati</taxon>
        <taxon>Actinomycetota</taxon>
        <taxon>Actinomycetes</taxon>
        <taxon>Streptosporangiales</taxon>
        <taxon>Thermomonosporaceae</taxon>
        <taxon>Actinomadura</taxon>
    </lineage>
</organism>
<dbReference type="SUPFAM" id="SSF159245">
    <property type="entry name" value="AttH-like"/>
    <property type="match status" value="1"/>
</dbReference>
<evidence type="ECO:0000313" key="5">
    <source>
        <dbReference type="Proteomes" id="UP001501427"/>
    </source>
</evidence>
<reference evidence="3 4" key="2">
    <citation type="submission" date="2020-08" db="EMBL/GenBank/DDBJ databases">
        <title>Sequencing the genomes of 1000 actinobacteria strains.</title>
        <authorList>
            <person name="Klenk H.-P."/>
        </authorList>
    </citation>
    <scope>NUCLEOTIDE SEQUENCE [LARGE SCALE GENOMIC DNA]</scope>
    <source>
        <strain evidence="3 4">DSM 44772</strain>
    </source>
</reference>
<gene>
    <name evidence="3" type="ORF">F4557_004524</name>
    <name evidence="2" type="ORF">GCM10009546_17770</name>
</gene>
<sequence>MIETEDRFTASDDDPHSPTDDFYETETFWYSFFVPERDLGGWLYASIRGVPGTSGGGMWMWDGTAAEPWRVPFFQQFGHLKPPTPRGPGALDFPSGLSIRTLEPGMSYDLRFDDRDRMKAHFRFDAVEEPVPLRRGEPPYPKASHYDQTGRITGQILLDGDRIDVDCHAMRDRSWGPRHERGYRRVGYTWAASPDLSFLTYTAPTGPGAEHVYSGYVRRDGQVARIVDGSRQVERDPAENWVTAISVEVRDELGRVTTGRAEGTSRLILPGATSLCLCTCLRWTVEGQVLNGEDQDVWPTKDWPRPSANRGA</sequence>
<dbReference type="EMBL" id="BAAAHD010000016">
    <property type="protein sequence ID" value="GAA0556116.1"/>
    <property type="molecule type" value="Genomic_DNA"/>
</dbReference>
<evidence type="ECO:0000259" key="1">
    <source>
        <dbReference type="Pfam" id="PF23213"/>
    </source>
</evidence>